<keyword evidence="6" id="KW-1185">Reference proteome</keyword>
<reference evidence="5 6" key="1">
    <citation type="submission" date="2016-08" db="EMBL/GenBank/DDBJ databases">
        <title>Complete genome sequence of Fictibacillus arsenicus G25-54, a strain with toxicity to nematodes and a potential arsenic-resistance activity.</title>
        <authorList>
            <person name="Zheng Z."/>
        </authorList>
    </citation>
    <scope>NUCLEOTIDE SEQUENCE [LARGE SCALE GENOMIC DNA]</scope>
    <source>
        <strain evidence="5 6">G25-54</strain>
    </source>
</reference>
<accession>A0A1B1Z214</accession>
<dbReference type="InterPro" id="IPR004995">
    <property type="entry name" value="Spore_Ger"/>
</dbReference>
<feature type="transmembrane region" description="Helical" evidence="4">
    <location>
        <begin position="323"/>
        <end position="345"/>
    </location>
</feature>
<feature type="transmembrane region" description="Helical" evidence="4">
    <location>
        <begin position="415"/>
        <end position="437"/>
    </location>
</feature>
<gene>
    <name evidence="5" type="ORF">ABE41_005745</name>
</gene>
<dbReference type="STRING" id="255247.ABE41_005745"/>
<keyword evidence="2 4" id="KW-0472">Membrane</keyword>
<keyword evidence="4" id="KW-0812">Transmembrane</keyword>
<feature type="transmembrane region" description="Helical" evidence="4">
    <location>
        <begin position="449"/>
        <end position="473"/>
    </location>
</feature>
<dbReference type="GO" id="GO:0005886">
    <property type="term" value="C:plasma membrane"/>
    <property type="evidence" value="ECO:0007669"/>
    <property type="project" value="UniProtKB-SubCell"/>
</dbReference>
<name>A0A1B1Z214_9BACL</name>
<dbReference type="OrthoDB" id="9772630at2"/>
<evidence type="ECO:0000256" key="4">
    <source>
        <dbReference type="SAM" id="Phobius"/>
    </source>
</evidence>
<evidence type="ECO:0000313" key="5">
    <source>
        <dbReference type="EMBL" id="ANX11503.1"/>
    </source>
</evidence>
<dbReference type="Proteomes" id="UP000077412">
    <property type="component" value="Chromosome"/>
</dbReference>
<dbReference type="PANTHER" id="PTHR22550:SF5">
    <property type="entry name" value="LEUCINE ZIPPER PROTEIN 4"/>
    <property type="match status" value="1"/>
</dbReference>
<evidence type="ECO:0000256" key="1">
    <source>
        <dbReference type="ARBA" id="ARBA00005278"/>
    </source>
</evidence>
<evidence type="ECO:0000256" key="2">
    <source>
        <dbReference type="ARBA" id="ARBA00023136"/>
    </source>
</evidence>
<dbReference type="GO" id="GO:0009847">
    <property type="term" value="P:spore germination"/>
    <property type="evidence" value="ECO:0007669"/>
    <property type="project" value="UniProtKB-UniRule"/>
</dbReference>
<dbReference type="PIRSF" id="PIRSF005690">
    <property type="entry name" value="GerBA"/>
    <property type="match status" value="1"/>
</dbReference>
<sequence>MVFKKRALKKLVKDKNEADAQPQLEDPKNEAPPKDALSTELNLNIQYLQQTFGNSSDLSFSDFELGNKKAVLIYINGLVDKMIISHFFENIGRSEHLIKHSEFLTETLEASDFMKQFFAPANMVKEVQLYKKVVSAILAGNAVLLVDSIPNALVINAKGWRDRDVSESATENVVRGPKEAFTENIQTNTALVRRKIKDPRLWVEKKEIGNITQTSISVMYIHSIANDKIIKEVHERLDKIDIDGILESNYIEEFIQDEVYTPFPTVFNTERPDVVAAALLEGRIAIFIDGTPFVLLVPALFTHFFQAAEDYYQRWDISTLLRLLRVTAYFISLLGPSVYIAIINFHQEMLPTPLLISLAAQREGVPFPALIEALIMEVTLEILREAGLRLPKAIGQTVSIVGALVIGQAAVEAGIISAAMVIVVSITAISNFILPAYNMGIAVRILRFLFMFLAGSFGLYGIAAGIFALSLHLCSLRSFGIPYMEPLAPYIASDMKDTLWRKPRWKLVTRPRLINQTNIVRETVPPKNK</sequence>
<dbReference type="Pfam" id="PF03323">
    <property type="entry name" value="GerA"/>
    <property type="match status" value="1"/>
</dbReference>
<dbReference type="RefSeq" id="WP_066287392.1">
    <property type="nucleotide sequence ID" value="NZ_CP016761.1"/>
</dbReference>
<dbReference type="AlphaFoldDB" id="A0A1B1Z214"/>
<evidence type="ECO:0000256" key="3">
    <source>
        <dbReference type="SAM" id="MobiDB-lite"/>
    </source>
</evidence>
<keyword evidence="4" id="KW-1133">Transmembrane helix</keyword>
<comment type="similarity">
    <text evidence="1">Belongs to the GerABKA family.</text>
</comment>
<dbReference type="PANTHER" id="PTHR22550">
    <property type="entry name" value="SPORE GERMINATION PROTEIN"/>
    <property type="match status" value="1"/>
</dbReference>
<feature type="region of interest" description="Disordered" evidence="3">
    <location>
        <begin position="13"/>
        <end position="35"/>
    </location>
</feature>
<dbReference type="KEGG" id="far:ABE41_005745"/>
<dbReference type="InterPro" id="IPR050768">
    <property type="entry name" value="UPF0353/GerABKA_families"/>
</dbReference>
<protein>
    <submittedName>
        <fullName evidence="5">Spore gernimation protein KA</fullName>
    </submittedName>
</protein>
<organism evidence="5 6">
    <name type="scientific">Fictibacillus arsenicus</name>
    <dbReference type="NCBI Taxonomy" id="255247"/>
    <lineage>
        <taxon>Bacteria</taxon>
        <taxon>Bacillati</taxon>
        <taxon>Bacillota</taxon>
        <taxon>Bacilli</taxon>
        <taxon>Bacillales</taxon>
        <taxon>Fictibacillaceae</taxon>
        <taxon>Fictibacillus</taxon>
    </lineage>
</organism>
<proteinExistence type="inferred from homology"/>
<dbReference type="EMBL" id="CP016761">
    <property type="protein sequence ID" value="ANX11503.1"/>
    <property type="molecule type" value="Genomic_DNA"/>
</dbReference>
<evidence type="ECO:0000313" key="6">
    <source>
        <dbReference type="Proteomes" id="UP000077412"/>
    </source>
</evidence>